<dbReference type="GO" id="GO:0005524">
    <property type="term" value="F:ATP binding"/>
    <property type="evidence" value="ECO:0007669"/>
    <property type="project" value="UniProtKB-KW"/>
</dbReference>
<dbReference type="InterPro" id="IPR001048">
    <property type="entry name" value="Asp/Glu/Uridylate_kinase"/>
</dbReference>
<evidence type="ECO:0000259" key="9">
    <source>
        <dbReference type="Pfam" id="PF00696"/>
    </source>
</evidence>
<keyword evidence="4" id="KW-0547">Nucleotide-binding</keyword>
<dbReference type="Pfam" id="PF00696">
    <property type="entry name" value="AA_kinase"/>
    <property type="match status" value="1"/>
</dbReference>
<keyword evidence="3" id="KW-0808">Transferase</keyword>
<evidence type="ECO:0000256" key="2">
    <source>
        <dbReference type="ARBA" id="ARBA00013059"/>
    </source>
</evidence>
<protein>
    <recommendedName>
        <fullName evidence="2">aspartate kinase</fullName>
        <ecNumber evidence="2">2.7.2.4</ecNumber>
    </recommendedName>
</protein>
<comment type="catalytic activity">
    <reaction evidence="7">
        <text>L-aspartate + ATP = 4-phospho-L-aspartate + ADP</text>
        <dbReference type="Rhea" id="RHEA:23776"/>
        <dbReference type="ChEBI" id="CHEBI:29991"/>
        <dbReference type="ChEBI" id="CHEBI:30616"/>
        <dbReference type="ChEBI" id="CHEBI:57535"/>
        <dbReference type="ChEBI" id="CHEBI:456216"/>
        <dbReference type="EC" id="2.7.2.4"/>
    </reaction>
</comment>
<dbReference type="OrthoDB" id="9799110at2"/>
<dbReference type="GO" id="GO:0009090">
    <property type="term" value="P:homoserine biosynthetic process"/>
    <property type="evidence" value="ECO:0007669"/>
    <property type="project" value="TreeGrafter"/>
</dbReference>
<gene>
    <name evidence="10" type="ORF">SAMN04490244_106183</name>
</gene>
<dbReference type="SUPFAM" id="SSF55021">
    <property type="entry name" value="ACT-like"/>
    <property type="match status" value="1"/>
</dbReference>
<dbReference type="PANTHER" id="PTHR21499">
    <property type="entry name" value="ASPARTATE KINASE"/>
    <property type="match status" value="1"/>
</dbReference>
<organism evidence="10 11">
    <name type="scientific">Tranquillimonas rosea</name>
    <dbReference type="NCBI Taxonomy" id="641238"/>
    <lineage>
        <taxon>Bacteria</taxon>
        <taxon>Pseudomonadati</taxon>
        <taxon>Pseudomonadota</taxon>
        <taxon>Alphaproteobacteria</taxon>
        <taxon>Rhodobacterales</taxon>
        <taxon>Roseobacteraceae</taxon>
        <taxon>Tranquillimonas</taxon>
    </lineage>
</organism>
<evidence type="ECO:0000256" key="6">
    <source>
        <dbReference type="ARBA" id="ARBA00022840"/>
    </source>
</evidence>
<dbReference type="RefSeq" id="WP_092693842.1">
    <property type="nucleotide sequence ID" value="NZ_FOGU01000006.1"/>
</dbReference>
<feature type="domain" description="Aspartate/glutamate/uridylate kinase" evidence="9">
    <location>
        <begin position="23"/>
        <end position="317"/>
    </location>
</feature>
<dbReference type="AlphaFoldDB" id="A0A1H9V1T0"/>
<keyword evidence="6" id="KW-0067">ATP-binding</keyword>
<dbReference type="InterPro" id="IPR045865">
    <property type="entry name" value="ACT-like_dom_sf"/>
</dbReference>
<evidence type="ECO:0000256" key="3">
    <source>
        <dbReference type="ARBA" id="ARBA00022679"/>
    </source>
</evidence>
<dbReference type="EC" id="2.7.2.4" evidence="2"/>
<comment type="similarity">
    <text evidence="1">Belongs to the aspartokinase family.</text>
</comment>
<dbReference type="Proteomes" id="UP000198885">
    <property type="component" value="Unassembled WGS sequence"/>
</dbReference>
<dbReference type="CDD" id="cd04910">
    <property type="entry name" value="ACT_AK-Ectoine_1"/>
    <property type="match status" value="1"/>
</dbReference>
<feature type="region of interest" description="Disordered" evidence="8">
    <location>
        <begin position="1"/>
        <end position="29"/>
    </location>
</feature>
<keyword evidence="11" id="KW-1185">Reference proteome</keyword>
<sequence>MPQQTQTPDPRTPVAEIPGDGHTVEKIGGTSMSRLPELVDTLFMGDREGEDLYNRIFVVSAFGGVTDMLLEHKKSGEPGVYGLFASAESDHGWLDALNRVSEAMGKAHRDVLDNPGDQKLADDFVRDRIEGARSCLIDLQRICSYGHFRLSRHLMIIRELLSGLGEAHSAFVTSLLLNRKGVSARFVDLSGWRDEGEYSLEERIRSELEDIDFSAELPICTGYAQCAEGLMKEFDRGYSEVTFSRIAAITGAKEAIIHKEFHLSSADPKAVGEDKVRKVGHTNYDVADQLSNMGMEAIHPKAAKTLRQSGVPLRVTNAFEPHDPGTLIEEFPSQHATAEIVCGIDIYALEVFEQDMVGVKGYDASILELLTRHGLRIVSKVSNANTITHYVDAPLSKIRSVESDVADRYPQAEINTRSLAIASVIGQNMAGLKVLARGLALLDDAGVDPVAAHQNARNVDVQFLVQRDDLDTAIKALHVLIEEDEAEVTRQRAAESKGKNAARAAA</sequence>
<evidence type="ECO:0000256" key="1">
    <source>
        <dbReference type="ARBA" id="ARBA00010122"/>
    </source>
</evidence>
<evidence type="ECO:0000256" key="5">
    <source>
        <dbReference type="ARBA" id="ARBA00022777"/>
    </source>
</evidence>
<evidence type="ECO:0000256" key="7">
    <source>
        <dbReference type="ARBA" id="ARBA00047872"/>
    </source>
</evidence>
<dbReference type="NCBIfam" id="NF006614">
    <property type="entry name" value="PRK09181.1"/>
    <property type="match status" value="1"/>
</dbReference>
<dbReference type="STRING" id="641238.SAMN04490244_106183"/>
<evidence type="ECO:0000256" key="4">
    <source>
        <dbReference type="ARBA" id="ARBA00022741"/>
    </source>
</evidence>
<keyword evidence="5 10" id="KW-0418">Kinase</keyword>
<reference evidence="10 11" key="1">
    <citation type="submission" date="2016-10" db="EMBL/GenBank/DDBJ databases">
        <authorList>
            <person name="de Groot N.N."/>
        </authorList>
    </citation>
    <scope>NUCLEOTIDE SEQUENCE [LARGE SCALE GENOMIC DNA]</scope>
    <source>
        <strain evidence="10 11">DSM 23042</strain>
    </source>
</reference>
<dbReference type="Gene3D" id="3.30.2130.10">
    <property type="entry name" value="VC0802-like"/>
    <property type="match status" value="1"/>
</dbReference>
<dbReference type="GO" id="GO:0009089">
    <property type="term" value="P:lysine biosynthetic process via diaminopimelate"/>
    <property type="evidence" value="ECO:0007669"/>
    <property type="project" value="TreeGrafter"/>
</dbReference>
<dbReference type="Gene3D" id="3.40.1160.10">
    <property type="entry name" value="Acetylglutamate kinase-like"/>
    <property type="match status" value="1"/>
</dbReference>
<evidence type="ECO:0000313" key="11">
    <source>
        <dbReference type="Proteomes" id="UP000198885"/>
    </source>
</evidence>
<dbReference type="PANTHER" id="PTHR21499:SF3">
    <property type="entry name" value="ASPARTOKINASE"/>
    <property type="match status" value="1"/>
</dbReference>
<evidence type="ECO:0000313" key="10">
    <source>
        <dbReference type="EMBL" id="SES15665.1"/>
    </source>
</evidence>
<feature type="compositionally biased region" description="Low complexity" evidence="8">
    <location>
        <begin position="1"/>
        <end position="13"/>
    </location>
</feature>
<dbReference type="InterPro" id="IPR036393">
    <property type="entry name" value="AceGlu_kinase-like_sf"/>
</dbReference>
<dbReference type="GO" id="GO:0004072">
    <property type="term" value="F:aspartate kinase activity"/>
    <property type="evidence" value="ECO:0007669"/>
    <property type="project" value="UniProtKB-EC"/>
</dbReference>
<dbReference type="SUPFAM" id="SSF53633">
    <property type="entry name" value="Carbamate kinase-like"/>
    <property type="match status" value="1"/>
</dbReference>
<evidence type="ECO:0000256" key="8">
    <source>
        <dbReference type="SAM" id="MobiDB-lite"/>
    </source>
</evidence>
<proteinExistence type="inferred from homology"/>
<dbReference type="EMBL" id="FOGU01000006">
    <property type="protein sequence ID" value="SES15665.1"/>
    <property type="molecule type" value="Genomic_DNA"/>
</dbReference>
<name>A0A1H9V1T0_9RHOB</name>
<accession>A0A1H9V1T0</accession>
<dbReference type="GO" id="GO:0005829">
    <property type="term" value="C:cytosol"/>
    <property type="evidence" value="ECO:0007669"/>
    <property type="project" value="TreeGrafter"/>
</dbReference>